<dbReference type="AlphaFoldDB" id="A0A023BAV9"/>
<dbReference type="Proteomes" id="UP000019763">
    <property type="component" value="Unassembled WGS sequence"/>
</dbReference>
<proteinExistence type="predicted"/>
<name>A0A023BAV9_GRENI</name>
<reference evidence="1" key="1">
    <citation type="submission" date="2013-12" db="EMBL/GenBank/DDBJ databases">
        <authorList>
            <person name="Omoto C.K."/>
            <person name="Sibley D."/>
            <person name="Venepally P."/>
            <person name="Hadjithomas M."/>
            <person name="Karamycheva S."/>
            <person name="Brunk B."/>
            <person name="Roos D."/>
            <person name="Caler E."/>
            <person name="Lorenzi H."/>
        </authorList>
    </citation>
    <scope>NUCLEOTIDE SEQUENCE</scope>
</reference>
<comment type="caution">
    <text evidence="1">The sequence shown here is derived from an EMBL/GenBank/DDBJ whole genome shotgun (WGS) entry which is preliminary data.</text>
</comment>
<dbReference type="EMBL" id="AFNH02000277">
    <property type="protein sequence ID" value="EZG78449.1"/>
    <property type="molecule type" value="Genomic_DNA"/>
</dbReference>
<dbReference type="VEuPathDB" id="CryptoDB:GNI_036150"/>
<dbReference type="GeneID" id="22911418"/>
<evidence type="ECO:0000313" key="1">
    <source>
        <dbReference type="EMBL" id="EZG78449.1"/>
    </source>
</evidence>
<protein>
    <submittedName>
        <fullName evidence="1">Uncharacterized protein</fullName>
    </submittedName>
</protein>
<sequence length="200" mass="22833">MEGLLDGRSALLGMVTIPTEESFLIMRGTDFGQTRLVSAGEAQEEMTMSKFEGNILDMRVNSLWNEELRQFISESKVLAWSKMLRGGTESVIWNLKEEPLSHIIRGYVYPGTDKVADPTLLELIDERTVFLLCFGARDQFESQTPLRHCMINTDELSWLQTNYKKIRNASPGSRWRLVAANYLSENVLKALRILDIARTE</sequence>
<gene>
    <name evidence="1" type="ORF">GNI_036150</name>
</gene>
<keyword evidence="2" id="KW-1185">Reference proteome</keyword>
<organism evidence="1 2">
    <name type="scientific">Gregarina niphandrodes</name>
    <name type="common">Septate eugregarine</name>
    <dbReference type="NCBI Taxonomy" id="110365"/>
    <lineage>
        <taxon>Eukaryota</taxon>
        <taxon>Sar</taxon>
        <taxon>Alveolata</taxon>
        <taxon>Apicomplexa</taxon>
        <taxon>Conoidasida</taxon>
        <taxon>Gregarinasina</taxon>
        <taxon>Eugregarinorida</taxon>
        <taxon>Gregarinidae</taxon>
        <taxon>Gregarina</taxon>
    </lineage>
</organism>
<accession>A0A023BAV9</accession>
<evidence type="ECO:0000313" key="2">
    <source>
        <dbReference type="Proteomes" id="UP000019763"/>
    </source>
</evidence>
<dbReference type="RefSeq" id="XP_011129297.1">
    <property type="nucleotide sequence ID" value="XM_011130995.1"/>
</dbReference>